<feature type="transmembrane region" description="Helical" evidence="3">
    <location>
        <begin position="21"/>
        <end position="40"/>
    </location>
</feature>
<dbReference type="Gene3D" id="2.60.40.150">
    <property type="entry name" value="C2 domain"/>
    <property type="match status" value="1"/>
</dbReference>
<feature type="transmembrane region" description="Helical" evidence="3">
    <location>
        <begin position="46"/>
        <end position="72"/>
    </location>
</feature>
<keyword evidence="3" id="KW-0812">Transmembrane</keyword>
<dbReference type="InterPro" id="IPR035892">
    <property type="entry name" value="C2_domain_sf"/>
</dbReference>
<feature type="domain" description="C2" evidence="4">
    <location>
        <begin position="375"/>
        <end position="510"/>
    </location>
</feature>
<name>A0A5A9P006_9TELE</name>
<dbReference type="AlphaFoldDB" id="A0A5A9P006"/>
<dbReference type="PANTHER" id="PTHR10024:SF351">
    <property type="entry name" value="SYNAPTOTAGMIN-4-LIKE"/>
    <property type="match status" value="1"/>
</dbReference>
<evidence type="ECO:0000313" key="6">
    <source>
        <dbReference type="Proteomes" id="UP000324632"/>
    </source>
</evidence>
<dbReference type="GO" id="GO:0005886">
    <property type="term" value="C:plasma membrane"/>
    <property type="evidence" value="ECO:0007669"/>
    <property type="project" value="TreeGrafter"/>
</dbReference>
<keyword evidence="6" id="KW-1185">Reference proteome</keyword>
<protein>
    <recommendedName>
        <fullName evidence="4">C2 domain-containing protein</fullName>
    </recommendedName>
</protein>
<dbReference type="GO" id="GO:0030276">
    <property type="term" value="F:clathrin binding"/>
    <property type="evidence" value="ECO:0007669"/>
    <property type="project" value="TreeGrafter"/>
</dbReference>
<dbReference type="EMBL" id="SOYY01000011">
    <property type="protein sequence ID" value="KAA0715293.1"/>
    <property type="molecule type" value="Genomic_DNA"/>
</dbReference>
<comment type="similarity">
    <text evidence="1">Belongs to the synaptotagmin family.</text>
</comment>
<dbReference type="GO" id="GO:0070382">
    <property type="term" value="C:exocytic vesicle"/>
    <property type="evidence" value="ECO:0007669"/>
    <property type="project" value="TreeGrafter"/>
</dbReference>
<keyword evidence="3" id="KW-0472">Membrane</keyword>
<feature type="region of interest" description="Disordered" evidence="2">
    <location>
        <begin position="121"/>
        <end position="175"/>
    </location>
</feature>
<dbReference type="GO" id="GO:0005509">
    <property type="term" value="F:calcium ion binding"/>
    <property type="evidence" value="ECO:0007669"/>
    <property type="project" value="TreeGrafter"/>
</dbReference>
<organism evidence="5 6">
    <name type="scientific">Triplophysa tibetana</name>
    <dbReference type="NCBI Taxonomy" id="1572043"/>
    <lineage>
        <taxon>Eukaryota</taxon>
        <taxon>Metazoa</taxon>
        <taxon>Chordata</taxon>
        <taxon>Craniata</taxon>
        <taxon>Vertebrata</taxon>
        <taxon>Euteleostomi</taxon>
        <taxon>Actinopterygii</taxon>
        <taxon>Neopterygii</taxon>
        <taxon>Teleostei</taxon>
        <taxon>Ostariophysi</taxon>
        <taxon>Cypriniformes</taxon>
        <taxon>Nemacheilidae</taxon>
        <taxon>Triplophysa</taxon>
    </lineage>
</organism>
<dbReference type="Pfam" id="PF00168">
    <property type="entry name" value="C2"/>
    <property type="match status" value="1"/>
</dbReference>
<dbReference type="GO" id="GO:0048791">
    <property type="term" value="P:calcium ion-regulated exocytosis of neurotransmitter"/>
    <property type="evidence" value="ECO:0007669"/>
    <property type="project" value="TreeGrafter"/>
</dbReference>
<dbReference type="Proteomes" id="UP000324632">
    <property type="component" value="Chromosome 11"/>
</dbReference>
<accession>A0A5A9P006</accession>
<dbReference type="GO" id="GO:0005544">
    <property type="term" value="F:calcium-dependent phospholipid binding"/>
    <property type="evidence" value="ECO:0007669"/>
    <property type="project" value="TreeGrafter"/>
</dbReference>
<feature type="region of interest" description="Disordered" evidence="2">
    <location>
        <begin position="190"/>
        <end position="211"/>
    </location>
</feature>
<dbReference type="SUPFAM" id="SSF49562">
    <property type="entry name" value="C2 domain (Calcium/lipid-binding domain, CaLB)"/>
    <property type="match status" value="2"/>
</dbReference>
<evidence type="ECO:0000256" key="2">
    <source>
        <dbReference type="SAM" id="MobiDB-lite"/>
    </source>
</evidence>
<dbReference type="GO" id="GO:0006906">
    <property type="term" value="P:vesicle fusion"/>
    <property type="evidence" value="ECO:0007669"/>
    <property type="project" value="TreeGrafter"/>
</dbReference>
<dbReference type="GO" id="GO:0030424">
    <property type="term" value="C:axon"/>
    <property type="evidence" value="ECO:0007669"/>
    <property type="project" value="TreeGrafter"/>
</dbReference>
<comment type="caution">
    <text evidence="5">The sequence shown here is derived from an EMBL/GenBank/DDBJ whole genome shotgun (WGS) entry which is preliminary data.</text>
</comment>
<feature type="compositionally biased region" description="Basic and acidic residues" evidence="2">
    <location>
        <begin position="193"/>
        <end position="204"/>
    </location>
</feature>
<dbReference type="GO" id="GO:0098793">
    <property type="term" value="C:presynapse"/>
    <property type="evidence" value="ECO:0007669"/>
    <property type="project" value="GOC"/>
</dbReference>
<evidence type="ECO:0000259" key="4">
    <source>
        <dbReference type="PROSITE" id="PS50004"/>
    </source>
</evidence>
<dbReference type="InterPro" id="IPR000008">
    <property type="entry name" value="C2_dom"/>
</dbReference>
<feature type="compositionally biased region" description="Polar residues" evidence="2">
    <location>
        <begin position="158"/>
        <end position="169"/>
    </location>
</feature>
<evidence type="ECO:0000256" key="1">
    <source>
        <dbReference type="ARBA" id="ARBA00006996"/>
    </source>
</evidence>
<dbReference type="OrthoDB" id="5915960at2759"/>
<evidence type="ECO:0000256" key="3">
    <source>
        <dbReference type="SAM" id="Phobius"/>
    </source>
</evidence>
<dbReference type="PROSITE" id="PS50004">
    <property type="entry name" value="C2"/>
    <property type="match status" value="1"/>
</dbReference>
<keyword evidence="3" id="KW-1133">Transmembrane helix</keyword>
<reference evidence="5 6" key="1">
    <citation type="journal article" date="2019" name="Mol. Ecol. Resour.">
        <title>Chromosome-level genome assembly of Triplophysa tibetana, a fish adapted to the harsh high-altitude environment of the Tibetan Plateau.</title>
        <authorList>
            <person name="Yang X."/>
            <person name="Liu H."/>
            <person name="Ma Z."/>
            <person name="Zou Y."/>
            <person name="Zou M."/>
            <person name="Mao Y."/>
            <person name="Li X."/>
            <person name="Wang H."/>
            <person name="Chen T."/>
            <person name="Wang W."/>
            <person name="Yang R."/>
        </authorList>
    </citation>
    <scope>NUCLEOTIDE SEQUENCE [LARGE SCALE GENOMIC DNA]</scope>
    <source>
        <strain evidence="5">TTIB1903HZAU</strain>
        <tissue evidence="5">Muscle</tissue>
    </source>
</reference>
<dbReference type="GO" id="GO:0000149">
    <property type="term" value="F:SNARE binding"/>
    <property type="evidence" value="ECO:0007669"/>
    <property type="project" value="TreeGrafter"/>
</dbReference>
<dbReference type="GO" id="GO:0001786">
    <property type="term" value="F:phosphatidylserine binding"/>
    <property type="evidence" value="ECO:0007669"/>
    <property type="project" value="TreeGrafter"/>
</dbReference>
<proteinExistence type="inferred from homology"/>
<sequence>MDDGGDVQPVCLSVVLFFYKGLIEGVLLLIFISLLTQVLLTKHLEVHLQILLAVGLAVLCFCLVIGCIICWWHQKARPSKDKGAGLSPASLPTDQVTVSLSPSPFVNTLPIKQQYEELDGEVMDGGSTPSEDDLSAPSPPLSLSAVKGPQKSRFSLRRLSSPTVSSTRTKPAVRGRSSLPIIPKFSLVSKTRRAPDRRGSRAEENVTCSESSRLTCRSSSTHYGSSSLKPNPSLHFTLFFSPAESRLTVTVLGLYRGLKKTSGSTVRVCLPPVHPAPLHSGSTRRRSPDTPPQVFILQVTPEDICECTLMMTVSCRDFSGLRETPVGEVQLTCAEIHWNPGSTVTFNHPVKPAVRRQRKSKSSQNALGHLKSLVCPGQVLIVLQYQTLAHRMKVMIRKAENLPKLTRIPGNPDHCVVINLRQNGKVITSKETKGASGANAVWNAPFLFDLPAGDISELPLVLELIVMQGRLYTKSCILGRVLIGCEGPDAGQQHWTEMCSSAQAETTRWHTLLPDTL</sequence>
<dbReference type="PANTHER" id="PTHR10024">
    <property type="entry name" value="SYNAPTOTAGMIN"/>
    <property type="match status" value="1"/>
</dbReference>
<evidence type="ECO:0000313" key="5">
    <source>
        <dbReference type="EMBL" id="KAA0715293.1"/>
    </source>
</evidence>
<gene>
    <name evidence="5" type="ORF">E1301_Tti022435</name>
</gene>